<feature type="compositionally biased region" description="Basic and acidic residues" evidence="3">
    <location>
        <begin position="39"/>
        <end position="57"/>
    </location>
</feature>
<dbReference type="PANTHER" id="PTHR43272">
    <property type="entry name" value="LONG-CHAIN-FATTY-ACID--COA LIGASE"/>
    <property type="match status" value="1"/>
</dbReference>
<protein>
    <recommendedName>
        <fullName evidence="4">AMP-dependent synthetase/ligase domain-containing protein</fullName>
    </recommendedName>
</protein>
<sequence>MEGVQHGIEGMQVEMRRVQNIEKNMSLMMEQFAFMRSKWEEGENERKSKGSEGEKDSGYTALPENSLGAGTNIRAENGGSYQYGMTETSCVSVISSMDERDTLTGHVGSPNPACEIKLVDVPEMSYTSEDLPHPRGEI</sequence>
<feature type="region of interest" description="Disordered" evidence="3">
    <location>
        <begin position="39"/>
        <end position="81"/>
    </location>
</feature>
<evidence type="ECO:0000256" key="1">
    <source>
        <dbReference type="ARBA" id="ARBA00022741"/>
    </source>
</evidence>
<dbReference type="PANTHER" id="PTHR43272:SF33">
    <property type="entry name" value="AMP-BINDING DOMAIN-CONTAINING PROTEIN-RELATED"/>
    <property type="match status" value="1"/>
</dbReference>
<dbReference type="EMBL" id="OU503053">
    <property type="protein sequence ID" value="CAI9782043.1"/>
    <property type="molecule type" value="Genomic_DNA"/>
</dbReference>
<proteinExistence type="predicted"/>
<dbReference type="GO" id="GO:0004467">
    <property type="term" value="F:long-chain fatty acid-CoA ligase activity"/>
    <property type="evidence" value="ECO:0007669"/>
    <property type="project" value="TreeGrafter"/>
</dbReference>
<dbReference type="InterPro" id="IPR042099">
    <property type="entry name" value="ANL_N_sf"/>
</dbReference>
<accession>A0AAD2A6I8</accession>
<evidence type="ECO:0000313" key="6">
    <source>
        <dbReference type="Proteomes" id="UP000834106"/>
    </source>
</evidence>
<evidence type="ECO:0000259" key="4">
    <source>
        <dbReference type="Pfam" id="PF00501"/>
    </source>
</evidence>
<dbReference type="GO" id="GO:0005524">
    <property type="term" value="F:ATP binding"/>
    <property type="evidence" value="ECO:0007669"/>
    <property type="project" value="UniProtKB-KW"/>
</dbReference>
<reference evidence="5" key="1">
    <citation type="submission" date="2023-05" db="EMBL/GenBank/DDBJ databases">
        <authorList>
            <person name="Huff M."/>
        </authorList>
    </citation>
    <scope>NUCLEOTIDE SEQUENCE</scope>
</reference>
<dbReference type="AlphaFoldDB" id="A0AAD2A6I8"/>
<evidence type="ECO:0000256" key="2">
    <source>
        <dbReference type="ARBA" id="ARBA00022840"/>
    </source>
</evidence>
<gene>
    <name evidence="5" type="ORF">FPE_LOCUS29473</name>
</gene>
<evidence type="ECO:0000256" key="3">
    <source>
        <dbReference type="SAM" id="MobiDB-lite"/>
    </source>
</evidence>
<dbReference type="Proteomes" id="UP000834106">
    <property type="component" value="Chromosome 18"/>
</dbReference>
<feature type="domain" description="AMP-dependent synthetase/ligase" evidence="4">
    <location>
        <begin position="81"/>
        <end position="138"/>
    </location>
</feature>
<keyword evidence="6" id="KW-1185">Reference proteome</keyword>
<dbReference type="InterPro" id="IPR000873">
    <property type="entry name" value="AMP-dep_synth/lig_dom"/>
</dbReference>
<keyword evidence="2" id="KW-0067">ATP-binding</keyword>
<dbReference type="Pfam" id="PF00501">
    <property type="entry name" value="AMP-binding"/>
    <property type="match status" value="1"/>
</dbReference>
<keyword evidence="1" id="KW-0547">Nucleotide-binding</keyword>
<dbReference type="GO" id="GO:0005783">
    <property type="term" value="C:endoplasmic reticulum"/>
    <property type="evidence" value="ECO:0007669"/>
    <property type="project" value="TreeGrafter"/>
</dbReference>
<dbReference type="SUPFAM" id="SSF56801">
    <property type="entry name" value="Acetyl-CoA synthetase-like"/>
    <property type="match status" value="1"/>
</dbReference>
<dbReference type="Gene3D" id="3.40.50.12780">
    <property type="entry name" value="N-terminal domain of ligase-like"/>
    <property type="match status" value="1"/>
</dbReference>
<dbReference type="GO" id="GO:0016020">
    <property type="term" value="C:membrane"/>
    <property type="evidence" value="ECO:0007669"/>
    <property type="project" value="TreeGrafter"/>
</dbReference>
<organism evidence="5 6">
    <name type="scientific">Fraxinus pennsylvanica</name>
    <dbReference type="NCBI Taxonomy" id="56036"/>
    <lineage>
        <taxon>Eukaryota</taxon>
        <taxon>Viridiplantae</taxon>
        <taxon>Streptophyta</taxon>
        <taxon>Embryophyta</taxon>
        <taxon>Tracheophyta</taxon>
        <taxon>Spermatophyta</taxon>
        <taxon>Magnoliopsida</taxon>
        <taxon>eudicotyledons</taxon>
        <taxon>Gunneridae</taxon>
        <taxon>Pentapetalae</taxon>
        <taxon>asterids</taxon>
        <taxon>lamiids</taxon>
        <taxon>Lamiales</taxon>
        <taxon>Oleaceae</taxon>
        <taxon>Oleeae</taxon>
        <taxon>Fraxinus</taxon>
    </lineage>
</organism>
<evidence type="ECO:0000313" key="5">
    <source>
        <dbReference type="EMBL" id="CAI9782043.1"/>
    </source>
</evidence>
<name>A0AAD2A6I8_9LAMI</name>